<dbReference type="InterPro" id="IPR000700">
    <property type="entry name" value="PAS-assoc_C"/>
</dbReference>
<dbReference type="PROSITE" id="PS50113">
    <property type="entry name" value="PAC"/>
    <property type="match status" value="1"/>
</dbReference>
<dbReference type="Gene3D" id="3.30.565.10">
    <property type="entry name" value="Histidine kinase-like ATPase, C-terminal domain"/>
    <property type="match status" value="1"/>
</dbReference>
<keyword evidence="7" id="KW-0067">ATP-binding</keyword>
<dbReference type="Proteomes" id="UP000190102">
    <property type="component" value="Unassembled WGS sequence"/>
</dbReference>
<dbReference type="Pfam" id="PF02518">
    <property type="entry name" value="HATPase_c"/>
    <property type="match status" value="1"/>
</dbReference>
<feature type="domain" description="Histidine kinase" evidence="10">
    <location>
        <begin position="243"/>
        <end position="467"/>
    </location>
</feature>
<dbReference type="PANTHER" id="PTHR43065:SF42">
    <property type="entry name" value="TWO-COMPONENT SENSOR PPRA"/>
    <property type="match status" value="1"/>
</dbReference>
<evidence type="ECO:0000313" key="14">
    <source>
        <dbReference type="Proteomes" id="UP000190102"/>
    </source>
</evidence>
<dbReference type="InterPro" id="IPR013767">
    <property type="entry name" value="PAS_fold"/>
</dbReference>
<dbReference type="SMART" id="SM00091">
    <property type="entry name" value="PAS"/>
    <property type="match status" value="1"/>
</dbReference>
<evidence type="ECO:0000259" key="10">
    <source>
        <dbReference type="PROSITE" id="PS50109"/>
    </source>
</evidence>
<dbReference type="PROSITE" id="PS50109">
    <property type="entry name" value="HIS_KIN"/>
    <property type="match status" value="1"/>
</dbReference>
<keyword evidence="3" id="KW-0597">Phosphoprotein</keyword>
<keyword evidence="9" id="KW-0812">Transmembrane</keyword>
<reference evidence="14" key="1">
    <citation type="submission" date="2017-02" db="EMBL/GenBank/DDBJ databases">
        <authorList>
            <person name="Varghese N."/>
            <person name="Submissions S."/>
        </authorList>
    </citation>
    <scope>NUCLEOTIDE SEQUENCE [LARGE SCALE GENOMIC DNA]</scope>
    <source>
        <strain evidence="14">ATCC BAA-34</strain>
    </source>
</reference>
<evidence type="ECO:0000256" key="5">
    <source>
        <dbReference type="ARBA" id="ARBA00022741"/>
    </source>
</evidence>
<dbReference type="SMART" id="SM00388">
    <property type="entry name" value="HisKA"/>
    <property type="match status" value="1"/>
</dbReference>
<evidence type="ECO:0000256" key="6">
    <source>
        <dbReference type="ARBA" id="ARBA00022777"/>
    </source>
</evidence>
<dbReference type="InterPro" id="IPR000014">
    <property type="entry name" value="PAS"/>
</dbReference>
<dbReference type="InterPro" id="IPR036097">
    <property type="entry name" value="HisK_dim/P_sf"/>
</dbReference>
<dbReference type="GO" id="GO:0006355">
    <property type="term" value="P:regulation of DNA-templated transcription"/>
    <property type="evidence" value="ECO:0007669"/>
    <property type="project" value="InterPro"/>
</dbReference>
<dbReference type="GO" id="GO:0005524">
    <property type="term" value="F:ATP binding"/>
    <property type="evidence" value="ECO:0007669"/>
    <property type="project" value="UniProtKB-KW"/>
</dbReference>
<evidence type="ECO:0000256" key="7">
    <source>
        <dbReference type="ARBA" id="ARBA00022840"/>
    </source>
</evidence>
<protein>
    <recommendedName>
        <fullName evidence="2">histidine kinase</fullName>
        <ecNumber evidence="2">2.7.13.3</ecNumber>
    </recommendedName>
</protein>
<dbReference type="SUPFAM" id="SSF55785">
    <property type="entry name" value="PYP-like sensor domain (PAS domain)"/>
    <property type="match status" value="1"/>
</dbReference>
<feature type="transmembrane region" description="Helical" evidence="9">
    <location>
        <begin position="60"/>
        <end position="84"/>
    </location>
</feature>
<name>A0A1T4N3P3_9BACT</name>
<dbReference type="GO" id="GO:0000155">
    <property type="term" value="F:phosphorelay sensor kinase activity"/>
    <property type="evidence" value="ECO:0007669"/>
    <property type="project" value="InterPro"/>
</dbReference>
<dbReference type="SMART" id="SM00387">
    <property type="entry name" value="HATPase_c"/>
    <property type="match status" value="1"/>
</dbReference>
<dbReference type="Gene3D" id="1.10.287.130">
    <property type="match status" value="1"/>
</dbReference>
<keyword evidence="6" id="KW-0418">Kinase</keyword>
<dbReference type="STRING" id="115783.SAMN02745119_01504"/>
<evidence type="ECO:0000313" key="13">
    <source>
        <dbReference type="EMBL" id="SJZ73741.1"/>
    </source>
</evidence>
<dbReference type="InterPro" id="IPR003594">
    <property type="entry name" value="HATPase_dom"/>
</dbReference>
<dbReference type="AlphaFoldDB" id="A0A1T4N3P3"/>
<sequence length="471" mass="52549">MKVLPSLVRLFLNRFIPASLIYISSMLFLFEVDEHAHKTFLTQIGVRSDDQFLGQLHAHLLGSLIPVGLLLFVAISVVCLLFAIKRKQQLISDSKQQEHLYKIQLLLDSTQEGIYGTDHHGCCTMANKACARMLGFDTPEQLLGQQMHNLMHHTRADGSHYPAEECTAHRMSETGVVNVIENEVFWRRDGSFFPVSYSVLPMRDGQQAVGMVCSFMDITEKLQIEEQLRQAQKMEAVGQLSGGIAHDFNNILQIVSNNTRLAMERFDKTDSLYDSLQEMITAVERGSNLTRSMLAFSRKQFMRMKPLELNRMLTDALLLGRKLLPKTIQLEFIPCVEELHVTADSTLLQQVLFNLLTNARDAMPAGGTITVATKKVLIPDQELLRLHNSSHRGPFARLMVTDQGSGIPEEIRQKIFDPFFTTKEVGQGTGLGLSMAFGTLQQHGGFVSIASSSDEGTTIAVCLPIQEPGSA</sequence>
<feature type="transmembrane region" description="Helical" evidence="9">
    <location>
        <begin position="12"/>
        <end position="30"/>
    </location>
</feature>
<dbReference type="PROSITE" id="PS50112">
    <property type="entry name" value="PAS"/>
    <property type="match status" value="1"/>
</dbReference>
<dbReference type="CDD" id="cd00130">
    <property type="entry name" value="PAS"/>
    <property type="match status" value="1"/>
</dbReference>
<dbReference type="InterPro" id="IPR005467">
    <property type="entry name" value="His_kinase_dom"/>
</dbReference>
<accession>A0A1T4N3P3</accession>
<evidence type="ECO:0000259" key="12">
    <source>
        <dbReference type="PROSITE" id="PS50113"/>
    </source>
</evidence>
<dbReference type="InterPro" id="IPR003661">
    <property type="entry name" value="HisK_dim/P_dom"/>
</dbReference>
<dbReference type="NCBIfam" id="TIGR00229">
    <property type="entry name" value="sensory_box"/>
    <property type="match status" value="1"/>
</dbReference>
<evidence type="ECO:0000256" key="9">
    <source>
        <dbReference type="SAM" id="Phobius"/>
    </source>
</evidence>
<dbReference type="EC" id="2.7.13.3" evidence="2"/>
<gene>
    <name evidence="13" type="ORF">SAMN02745119_01504</name>
</gene>
<dbReference type="SUPFAM" id="SSF47384">
    <property type="entry name" value="Homodimeric domain of signal transducing histidine kinase"/>
    <property type="match status" value="1"/>
</dbReference>
<organism evidence="13 14">
    <name type="scientific">Trichlorobacter thiogenes</name>
    <dbReference type="NCBI Taxonomy" id="115783"/>
    <lineage>
        <taxon>Bacteria</taxon>
        <taxon>Pseudomonadati</taxon>
        <taxon>Thermodesulfobacteriota</taxon>
        <taxon>Desulfuromonadia</taxon>
        <taxon>Geobacterales</taxon>
        <taxon>Geobacteraceae</taxon>
        <taxon>Trichlorobacter</taxon>
    </lineage>
</organism>
<dbReference type="SMART" id="SM00086">
    <property type="entry name" value="PAC"/>
    <property type="match status" value="1"/>
</dbReference>
<dbReference type="EMBL" id="FUWR01000006">
    <property type="protein sequence ID" value="SJZ73741.1"/>
    <property type="molecule type" value="Genomic_DNA"/>
</dbReference>
<keyword evidence="9" id="KW-0472">Membrane</keyword>
<keyword evidence="9" id="KW-1133">Transmembrane helix</keyword>
<keyword evidence="14" id="KW-1185">Reference proteome</keyword>
<feature type="domain" description="PAS" evidence="11">
    <location>
        <begin position="99"/>
        <end position="152"/>
    </location>
</feature>
<evidence type="ECO:0000256" key="8">
    <source>
        <dbReference type="ARBA" id="ARBA00023012"/>
    </source>
</evidence>
<dbReference type="InterPro" id="IPR001610">
    <property type="entry name" value="PAC"/>
</dbReference>
<feature type="domain" description="PAC" evidence="12">
    <location>
        <begin position="178"/>
        <end position="230"/>
    </location>
</feature>
<keyword evidence="4" id="KW-0808">Transferase</keyword>
<evidence type="ECO:0000259" key="11">
    <source>
        <dbReference type="PROSITE" id="PS50112"/>
    </source>
</evidence>
<dbReference type="InterPro" id="IPR004358">
    <property type="entry name" value="Sig_transdc_His_kin-like_C"/>
</dbReference>
<evidence type="ECO:0000256" key="4">
    <source>
        <dbReference type="ARBA" id="ARBA00022679"/>
    </source>
</evidence>
<dbReference type="InterPro" id="IPR036890">
    <property type="entry name" value="HATPase_C_sf"/>
</dbReference>
<dbReference type="PANTHER" id="PTHR43065">
    <property type="entry name" value="SENSOR HISTIDINE KINASE"/>
    <property type="match status" value="1"/>
</dbReference>
<dbReference type="PRINTS" id="PR00344">
    <property type="entry name" value="BCTRLSENSOR"/>
</dbReference>
<evidence type="ECO:0000256" key="1">
    <source>
        <dbReference type="ARBA" id="ARBA00000085"/>
    </source>
</evidence>
<keyword evidence="5" id="KW-0547">Nucleotide-binding</keyword>
<dbReference type="InterPro" id="IPR035965">
    <property type="entry name" value="PAS-like_dom_sf"/>
</dbReference>
<dbReference type="SUPFAM" id="SSF55874">
    <property type="entry name" value="ATPase domain of HSP90 chaperone/DNA topoisomerase II/histidine kinase"/>
    <property type="match status" value="1"/>
</dbReference>
<evidence type="ECO:0000256" key="2">
    <source>
        <dbReference type="ARBA" id="ARBA00012438"/>
    </source>
</evidence>
<dbReference type="OrthoDB" id="9761263at2"/>
<keyword evidence="8" id="KW-0902">Two-component regulatory system</keyword>
<comment type="catalytic activity">
    <reaction evidence="1">
        <text>ATP + protein L-histidine = ADP + protein N-phospho-L-histidine.</text>
        <dbReference type="EC" id="2.7.13.3"/>
    </reaction>
</comment>
<dbReference type="Gene3D" id="3.30.450.20">
    <property type="entry name" value="PAS domain"/>
    <property type="match status" value="1"/>
</dbReference>
<dbReference type="RefSeq" id="WP_078789808.1">
    <property type="nucleotide sequence ID" value="NZ_FUWR01000006.1"/>
</dbReference>
<dbReference type="Pfam" id="PF00989">
    <property type="entry name" value="PAS"/>
    <property type="match status" value="1"/>
</dbReference>
<evidence type="ECO:0000256" key="3">
    <source>
        <dbReference type="ARBA" id="ARBA00022553"/>
    </source>
</evidence>
<proteinExistence type="predicted"/>